<dbReference type="EMBL" id="PUUL01000128">
    <property type="protein sequence ID" value="RXD50106.1"/>
    <property type="molecule type" value="Genomic_DNA"/>
</dbReference>
<dbReference type="Proteomes" id="UP000289372">
    <property type="component" value="Unassembled WGS sequence"/>
</dbReference>
<reference evidence="1 2" key="1">
    <citation type="submission" date="2018-02" db="EMBL/GenBank/DDBJ databases">
        <title>Characterization of Xanthomonas diversity in transplant houses and field plants.</title>
        <authorList>
            <person name="Abrahamian P."/>
            <person name="Timilsina S."/>
            <person name="Minsavage G.V."/>
            <person name="Goss E.M."/>
            <person name="Jones J.B."/>
            <person name="Vallad G.E."/>
        </authorList>
    </citation>
    <scope>NUCLEOTIDE SEQUENCE [LARGE SCALE GENOMIC DNA]</scope>
    <source>
        <strain evidence="1 2">GEV2132</strain>
    </source>
</reference>
<dbReference type="RefSeq" id="WP_142796866.1">
    <property type="nucleotide sequence ID" value="NZ_PUUL01000128.1"/>
</dbReference>
<feature type="non-terminal residue" evidence="1">
    <location>
        <position position="75"/>
    </location>
</feature>
<dbReference type="AlphaFoldDB" id="A0AAQ0YL40"/>
<sequence>MTVDSNFSFLQEHDPVFFKLASMAEQVFASDPNTTLIKLRQFAEALAQDLAGRAGIIHDQRTTQADLIYQLAREL</sequence>
<accession>A0AAQ0YL40</accession>
<proteinExistence type="predicted"/>
<evidence type="ECO:0000313" key="2">
    <source>
        <dbReference type="Proteomes" id="UP000289372"/>
    </source>
</evidence>
<name>A0AAQ0YL40_XANPE</name>
<comment type="caution">
    <text evidence="1">The sequence shown here is derived from an EMBL/GenBank/DDBJ whole genome shotgun (WGS) entry which is preliminary data.</text>
</comment>
<protein>
    <submittedName>
        <fullName evidence="1">Uncharacterized protein</fullName>
    </submittedName>
</protein>
<organism evidence="1 2">
    <name type="scientific">Xanthomonas perforans</name>
    <dbReference type="NCBI Taxonomy" id="442694"/>
    <lineage>
        <taxon>Bacteria</taxon>
        <taxon>Pseudomonadati</taxon>
        <taxon>Pseudomonadota</taxon>
        <taxon>Gammaproteobacteria</taxon>
        <taxon>Lysobacterales</taxon>
        <taxon>Lysobacteraceae</taxon>
        <taxon>Xanthomonas</taxon>
    </lineage>
</organism>
<evidence type="ECO:0000313" key="1">
    <source>
        <dbReference type="EMBL" id="RXD50106.1"/>
    </source>
</evidence>
<gene>
    <name evidence="1" type="ORF">DB769_19895</name>
</gene>